<proteinExistence type="inferred from homology"/>
<dbReference type="GO" id="GO:0009002">
    <property type="term" value="F:serine-type D-Ala-D-Ala carboxypeptidase activity"/>
    <property type="evidence" value="ECO:0007669"/>
    <property type="project" value="UniProtKB-EC"/>
</dbReference>
<evidence type="ECO:0000256" key="18">
    <source>
        <dbReference type="ARBA" id="ARBA00023316"/>
    </source>
</evidence>
<comment type="similarity">
    <text evidence="5 23">In the N-terminal section; belongs to the glycosyltransferase 51 family.</text>
</comment>
<keyword evidence="15 25" id="KW-0472">Membrane</keyword>
<dbReference type="InterPro" id="IPR036950">
    <property type="entry name" value="PBP_transglycosylase"/>
</dbReference>
<dbReference type="InterPro" id="IPR023346">
    <property type="entry name" value="Lysozyme-like_dom_sf"/>
</dbReference>
<dbReference type="Gene3D" id="1.10.3810.10">
    <property type="entry name" value="Biosynthetic peptidoglycan transglycosylase-like"/>
    <property type="match status" value="1"/>
</dbReference>
<comment type="catalytic activity">
    <reaction evidence="21">
        <text>[GlcNAc-(1-&gt;4)-Mur2Ac(oyl-L-Ala-gamma-D-Glu-L-Lys-D-Ala-D-Ala)](n)-di-trans,octa-cis-undecaprenyl diphosphate + beta-D-GlcNAc-(1-&gt;4)-Mur2Ac(oyl-L-Ala-gamma-D-Glu-L-Lys-D-Ala-D-Ala)-di-trans,octa-cis-undecaprenyl diphosphate = [GlcNAc-(1-&gt;4)-Mur2Ac(oyl-L-Ala-gamma-D-Glu-L-Lys-D-Ala-D-Ala)](n+1)-di-trans,octa-cis-undecaprenyl diphosphate + di-trans,octa-cis-undecaprenyl diphosphate + H(+)</text>
        <dbReference type="Rhea" id="RHEA:23708"/>
        <dbReference type="Rhea" id="RHEA-COMP:9602"/>
        <dbReference type="Rhea" id="RHEA-COMP:9603"/>
        <dbReference type="ChEBI" id="CHEBI:15378"/>
        <dbReference type="ChEBI" id="CHEBI:58405"/>
        <dbReference type="ChEBI" id="CHEBI:60033"/>
        <dbReference type="ChEBI" id="CHEBI:78435"/>
        <dbReference type="EC" id="2.4.99.28"/>
    </reaction>
</comment>
<evidence type="ECO:0000256" key="5">
    <source>
        <dbReference type="ARBA" id="ARBA00007739"/>
    </source>
</evidence>
<dbReference type="InterPro" id="IPR001264">
    <property type="entry name" value="Glyco_trans_51"/>
</dbReference>
<evidence type="ECO:0000256" key="12">
    <source>
        <dbReference type="ARBA" id="ARBA00022801"/>
    </source>
</evidence>
<gene>
    <name evidence="29" type="ORF">MED92_17480</name>
</gene>
<feature type="transmembrane region" description="Helical" evidence="25">
    <location>
        <begin position="26"/>
        <end position="48"/>
    </location>
</feature>
<dbReference type="Gene3D" id="3.40.710.10">
    <property type="entry name" value="DD-peptidase/beta-lactamase superfamily"/>
    <property type="match status" value="1"/>
</dbReference>
<comment type="similarity">
    <text evidence="4 23">In the C-terminal section; belongs to the transpeptidase family.</text>
</comment>
<dbReference type="GO" id="GO:0009252">
    <property type="term" value="P:peptidoglycan biosynthetic process"/>
    <property type="evidence" value="ECO:0007669"/>
    <property type="project" value="UniProtKB-UniRule"/>
</dbReference>
<dbReference type="Pfam" id="PF00905">
    <property type="entry name" value="Transpeptidase"/>
    <property type="match status" value="1"/>
</dbReference>
<evidence type="ECO:0000256" key="16">
    <source>
        <dbReference type="ARBA" id="ARBA00023251"/>
    </source>
</evidence>
<evidence type="ECO:0000259" key="28">
    <source>
        <dbReference type="Pfam" id="PF14814"/>
    </source>
</evidence>
<dbReference type="FunFam" id="1.10.3810.10:FF:000001">
    <property type="entry name" value="Penicillin-binding protein 1A"/>
    <property type="match status" value="1"/>
</dbReference>
<feature type="domain" description="Penicillin-binding protein transpeptidase" evidence="26">
    <location>
        <begin position="435"/>
        <end position="687"/>
    </location>
</feature>
<evidence type="ECO:0000256" key="23">
    <source>
        <dbReference type="PIRNR" id="PIRNR002799"/>
    </source>
</evidence>
<dbReference type="GO" id="GO:0046677">
    <property type="term" value="P:response to antibiotic"/>
    <property type="evidence" value="ECO:0007669"/>
    <property type="project" value="UniProtKB-UniRule"/>
</dbReference>
<dbReference type="Gene3D" id="3.30.2060.10">
    <property type="entry name" value="Penicillin-binding protein 1b domain"/>
    <property type="match status" value="1"/>
</dbReference>
<evidence type="ECO:0000256" key="11">
    <source>
        <dbReference type="ARBA" id="ARBA00022679"/>
    </source>
</evidence>
<dbReference type="PANTHER" id="PTHR32282">
    <property type="entry name" value="BINDING PROTEIN TRANSPEPTIDASE, PUTATIVE-RELATED"/>
    <property type="match status" value="1"/>
</dbReference>
<dbReference type="AlphaFoldDB" id="A0A7U8GR56"/>
<dbReference type="Pfam" id="PF14814">
    <property type="entry name" value="UB2H"/>
    <property type="match status" value="1"/>
</dbReference>
<comment type="catalytic activity">
    <reaction evidence="20">
        <text>Preferential cleavage: (Ac)2-L-Lys-D-Ala-|-D-Ala. Also transpeptidation of peptidyl-alanyl moieties that are N-acyl substituents of D-alanine.</text>
        <dbReference type="EC" id="3.4.16.4"/>
    </reaction>
</comment>
<evidence type="ECO:0000256" key="13">
    <source>
        <dbReference type="ARBA" id="ARBA00022960"/>
    </source>
</evidence>
<evidence type="ECO:0000259" key="27">
    <source>
        <dbReference type="Pfam" id="PF00912"/>
    </source>
</evidence>
<dbReference type="GO" id="GO:0009274">
    <property type="term" value="C:peptidoglycan-based cell wall"/>
    <property type="evidence" value="ECO:0007669"/>
    <property type="project" value="UniProtKB-UniRule"/>
</dbReference>
<evidence type="ECO:0000256" key="22">
    <source>
        <dbReference type="NCBIfam" id="TIGR02071"/>
    </source>
</evidence>
<keyword evidence="30" id="KW-1185">Reference proteome</keyword>
<keyword evidence="25" id="KW-1133">Transmembrane helix</keyword>
<dbReference type="GO" id="GO:0008658">
    <property type="term" value="F:penicillin binding"/>
    <property type="evidence" value="ECO:0007669"/>
    <property type="project" value="UniProtKB-UniRule"/>
</dbReference>
<evidence type="ECO:0000313" key="30">
    <source>
        <dbReference type="Proteomes" id="UP000002171"/>
    </source>
</evidence>
<keyword evidence="16" id="KW-0046">Antibiotic resistance</keyword>
<name>A0A7U8GR56_NEPCE</name>
<dbReference type="GO" id="GO:0008360">
    <property type="term" value="P:regulation of cell shape"/>
    <property type="evidence" value="ECO:0007669"/>
    <property type="project" value="UniProtKB-UniRule"/>
</dbReference>
<dbReference type="GO" id="GO:0030288">
    <property type="term" value="C:outer membrane-bounded periplasmic space"/>
    <property type="evidence" value="ECO:0007669"/>
    <property type="project" value="TreeGrafter"/>
</dbReference>
<comment type="function">
    <text evidence="1 23">Cell wall formation. Synthesis of cross-linked peptidoglycan from the lipid intermediates. The enzyme has a penicillin-insensitive transglycosylase N-terminal domain (formation of linear glycan strands) and a penicillin-sensitive transpeptidase C-terminal domain (cross-linking of the peptide subunits).</text>
</comment>
<dbReference type="GO" id="GO:0006508">
    <property type="term" value="P:proteolysis"/>
    <property type="evidence" value="ECO:0007669"/>
    <property type="project" value="UniProtKB-KW"/>
</dbReference>
<dbReference type="GO" id="GO:0005886">
    <property type="term" value="C:plasma membrane"/>
    <property type="evidence" value="ECO:0007669"/>
    <property type="project" value="UniProtKB-SubCell"/>
</dbReference>
<dbReference type="SUPFAM" id="SSF56601">
    <property type="entry name" value="beta-lactamase/transpeptidase-like"/>
    <property type="match status" value="1"/>
</dbReference>
<evidence type="ECO:0000256" key="14">
    <source>
        <dbReference type="ARBA" id="ARBA00022984"/>
    </source>
</evidence>
<keyword evidence="8" id="KW-0121">Carboxypeptidase</keyword>
<protein>
    <recommendedName>
        <fullName evidence="6 22">Penicillin-binding protein 1B</fullName>
        <shortName evidence="23">PBP-1b</shortName>
        <shortName evidence="23">PBP1b</shortName>
    </recommendedName>
    <alternativeName>
        <fullName evidence="19 23">Murein polymerase</fullName>
    </alternativeName>
</protein>
<evidence type="ECO:0000256" key="17">
    <source>
        <dbReference type="ARBA" id="ARBA00023268"/>
    </source>
</evidence>
<keyword evidence="11 23" id="KW-0808">Transferase</keyword>
<evidence type="ECO:0000256" key="1">
    <source>
        <dbReference type="ARBA" id="ARBA00002624"/>
    </source>
</evidence>
<evidence type="ECO:0000256" key="9">
    <source>
        <dbReference type="ARBA" id="ARBA00022670"/>
    </source>
</evidence>
<feature type="active site" description="Acyl-ester intermediate; for transpeptidase activity" evidence="24">
    <location>
        <position position="473"/>
    </location>
</feature>
<dbReference type="RefSeq" id="WP_007021157.1">
    <property type="nucleotide sequence ID" value="NZ_CH724125.1"/>
</dbReference>
<comment type="caution">
    <text evidence="29">The sequence shown here is derived from an EMBL/GenBank/DDBJ whole genome shotgun (WGS) entry which is preliminary data.</text>
</comment>
<keyword evidence="13 23" id="KW-0133">Cell shape</keyword>
<keyword evidence="9" id="KW-0645">Protease</keyword>
<dbReference type="InterPro" id="IPR011813">
    <property type="entry name" value="PBP_1b"/>
</dbReference>
<organism evidence="29 30">
    <name type="scientific">Neptuniibacter caesariensis</name>
    <dbReference type="NCBI Taxonomy" id="207954"/>
    <lineage>
        <taxon>Bacteria</taxon>
        <taxon>Pseudomonadati</taxon>
        <taxon>Pseudomonadota</taxon>
        <taxon>Gammaproteobacteria</taxon>
        <taxon>Oceanospirillales</taxon>
        <taxon>Oceanospirillaceae</taxon>
        <taxon>Neptuniibacter</taxon>
    </lineage>
</organism>
<evidence type="ECO:0000256" key="15">
    <source>
        <dbReference type="ARBA" id="ARBA00023136"/>
    </source>
</evidence>
<comment type="pathway">
    <text evidence="3 23">Cell wall biogenesis; peptidoglycan biosynthesis.</text>
</comment>
<keyword evidence="18 23" id="KW-0961">Cell wall biogenesis/degradation</keyword>
<dbReference type="InterPro" id="IPR001460">
    <property type="entry name" value="PCN-bd_Tpept"/>
</dbReference>
<comment type="subcellular location">
    <subcellularLocation>
        <location evidence="2">Cell membrane</location>
    </subcellularLocation>
</comment>
<dbReference type="InterPro" id="IPR050396">
    <property type="entry name" value="Glycosyltr_51/Transpeptidase"/>
</dbReference>
<feature type="domain" description="Bifunctional transglycosylase second" evidence="28">
    <location>
        <begin position="74"/>
        <end position="157"/>
    </location>
</feature>
<dbReference type="OrthoDB" id="9766909at2"/>
<dbReference type="Pfam" id="PF00912">
    <property type="entry name" value="Transgly"/>
    <property type="match status" value="1"/>
</dbReference>
<sequence length="776" mass="87342">MAKKRAPKSSSRGKSVKKPRSFLKKLFIFLFKLSLLGIVIGGIGLIYLDVQVKQKFEGKRWALPAKVYARPLELYPGQVLDRQAFKAELKGLGYRFVNRADKPGMVEWASSRARVYTRGFSFPDADESAQRLLLTFRGDQLASIKDDRGQPVNLSRLEPILIGGIYPRDNEDRDLIRLDQAPQYLIDALIQIEDRDYYEHFGISLRGIARAMWVNIKAKRFVQGGSTLTQQLIKNFYLTSDRTLARKLMEIPMAVLLDLHYDKDEILEAYLNEVYLGQSGARAVHGFGLASQYYFAQPIHELKLHQVALLAGMVKGPSYYDPRRQPERAKKRRDLVLKVLQEQGAISMKQRLDAEKQPLGVVKQKSLHKGGYPAYLDLVKRQLREEYPEEVLSSEGLRVFTSLDPMVQANTAAALTQTIAKLQKRYGKPVIDLQGGIVVTDPQTGEVLALVGGRNARYQGFNRALDARRPIGSLVKPAVFLAGLEEGYTLSTMLDDQPISVPLSDGSSWVPQNFDRVSHGKVPLYLSLAKSYNQSTAQLGMDVGLSNVIDLLERLGIERDPKPYPSLLLGAESMSPFEIAAIYQTIAANGFRTPMRAIRLVTDVEGNELSRYPFEVKQVVSAENMHLIQYALQAVTREGTGRYVYSRLPAGLNVAGKTGTSNDQRDSWFAGFAGDRLAVVWLGLDDNKKLPFTGSGGALRVWTELMVKEQPQPFMAYQPEDIEYHWIEEKTGRVAAEHCQGVRQLPFIKGTAPQEYAECANRQQSESLDWFKQWFR</sequence>
<dbReference type="InterPro" id="IPR012338">
    <property type="entry name" value="Beta-lactam/transpept-like"/>
</dbReference>
<dbReference type="PANTHER" id="PTHR32282:SF11">
    <property type="entry name" value="PENICILLIN-BINDING PROTEIN 1B"/>
    <property type="match status" value="1"/>
</dbReference>
<evidence type="ECO:0000256" key="10">
    <source>
        <dbReference type="ARBA" id="ARBA00022676"/>
    </source>
</evidence>
<evidence type="ECO:0000256" key="8">
    <source>
        <dbReference type="ARBA" id="ARBA00022645"/>
    </source>
</evidence>
<keyword evidence="10 23" id="KW-0328">Glycosyltransferase</keyword>
<dbReference type="UniPathway" id="UPA00219"/>
<evidence type="ECO:0000256" key="2">
    <source>
        <dbReference type="ARBA" id="ARBA00004236"/>
    </source>
</evidence>
<dbReference type="Proteomes" id="UP000002171">
    <property type="component" value="Unassembled WGS sequence"/>
</dbReference>
<dbReference type="InterPro" id="IPR028166">
    <property type="entry name" value="UB2H"/>
</dbReference>
<evidence type="ECO:0000256" key="3">
    <source>
        <dbReference type="ARBA" id="ARBA00004752"/>
    </source>
</evidence>
<keyword evidence="17" id="KW-0511">Multifunctional enzyme</keyword>
<dbReference type="EMBL" id="AAOW01000030">
    <property type="protein sequence ID" value="EAR59857.1"/>
    <property type="molecule type" value="Genomic_DNA"/>
</dbReference>
<evidence type="ECO:0000256" key="25">
    <source>
        <dbReference type="SAM" id="Phobius"/>
    </source>
</evidence>
<keyword evidence="7" id="KW-1003">Cell membrane</keyword>
<accession>A0A7U8GR56</accession>
<evidence type="ECO:0000313" key="29">
    <source>
        <dbReference type="EMBL" id="EAR59857.1"/>
    </source>
</evidence>
<dbReference type="PIRSF" id="PIRSF002799">
    <property type="entry name" value="PBP_1b"/>
    <property type="match status" value="1"/>
</dbReference>
<evidence type="ECO:0000256" key="20">
    <source>
        <dbReference type="ARBA" id="ARBA00034000"/>
    </source>
</evidence>
<dbReference type="GO" id="GO:0008955">
    <property type="term" value="F:peptidoglycan glycosyltransferase activity"/>
    <property type="evidence" value="ECO:0007669"/>
    <property type="project" value="UniProtKB-UniRule"/>
</dbReference>
<feature type="domain" description="Glycosyl transferase family 51" evidence="27">
    <location>
        <begin position="169"/>
        <end position="339"/>
    </location>
</feature>
<dbReference type="SUPFAM" id="SSF53955">
    <property type="entry name" value="Lysozyme-like"/>
    <property type="match status" value="1"/>
</dbReference>
<keyword evidence="14 23" id="KW-0573">Peptidoglycan synthesis</keyword>
<evidence type="ECO:0000259" key="26">
    <source>
        <dbReference type="Pfam" id="PF00905"/>
    </source>
</evidence>
<dbReference type="NCBIfam" id="TIGR02071">
    <property type="entry name" value="PBP_1b"/>
    <property type="match status" value="1"/>
</dbReference>
<evidence type="ECO:0000256" key="21">
    <source>
        <dbReference type="ARBA" id="ARBA00049902"/>
    </source>
</evidence>
<keyword evidence="12" id="KW-0378">Hydrolase</keyword>
<evidence type="ECO:0000256" key="4">
    <source>
        <dbReference type="ARBA" id="ARBA00007090"/>
    </source>
</evidence>
<evidence type="ECO:0000256" key="24">
    <source>
        <dbReference type="PIRSR" id="PIRSR002799-1"/>
    </source>
</evidence>
<evidence type="ECO:0000256" key="19">
    <source>
        <dbReference type="ARBA" id="ARBA00032454"/>
    </source>
</evidence>
<dbReference type="GO" id="GO:0071555">
    <property type="term" value="P:cell wall organization"/>
    <property type="evidence" value="ECO:0007669"/>
    <property type="project" value="UniProtKB-UniRule"/>
</dbReference>
<evidence type="ECO:0000256" key="7">
    <source>
        <dbReference type="ARBA" id="ARBA00022475"/>
    </source>
</evidence>
<reference evidence="29 30" key="1">
    <citation type="submission" date="2006-02" db="EMBL/GenBank/DDBJ databases">
        <authorList>
            <person name="Pinhassi J."/>
            <person name="Pedros-Alio C."/>
            <person name="Ferriera S."/>
            <person name="Johnson J."/>
            <person name="Kravitz S."/>
            <person name="Halpern A."/>
            <person name="Remington K."/>
            <person name="Beeson K."/>
            <person name="Tran B."/>
            <person name="Rogers Y.-H."/>
            <person name="Friedman R."/>
            <person name="Venter J.C."/>
        </authorList>
    </citation>
    <scope>NUCLEOTIDE SEQUENCE [LARGE SCALE GENOMIC DNA]</scope>
    <source>
        <strain evidence="29 30">MED92</strain>
    </source>
</reference>
<evidence type="ECO:0000256" key="6">
    <source>
        <dbReference type="ARBA" id="ARBA00018637"/>
    </source>
</evidence>
<feature type="active site" description="Proton donor; for transglycosylase activity" evidence="24">
    <location>
        <position position="193"/>
    </location>
</feature>
<keyword evidence="25" id="KW-0812">Transmembrane</keyword>